<organism evidence="1 2">
    <name type="scientific">Pseudovibrio japonicus</name>
    <dbReference type="NCBI Taxonomy" id="366534"/>
    <lineage>
        <taxon>Bacteria</taxon>
        <taxon>Pseudomonadati</taxon>
        <taxon>Pseudomonadota</taxon>
        <taxon>Alphaproteobacteria</taxon>
        <taxon>Hyphomicrobiales</taxon>
        <taxon>Stappiaceae</taxon>
        <taxon>Pseudovibrio</taxon>
    </lineage>
</organism>
<proteinExistence type="predicted"/>
<dbReference type="Gene3D" id="3.30.450.40">
    <property type="match status" value="1"/>
</dbReference>
<dbReference type="EMBL" id="BMXE01000002">
    <property type="protein sequence ID" value="GHB28806.1"/>
    <property type="molecule type" value="Genomic_DNA"/>
</dbReference>
<evidence type="ECO:0008006" key="3">
    <source>
        <dbReference type="Google" id="ProtNLM"/>
    </source>
</evidence>
<gene>
    <name evidence="1" type="ORF">GCM10007094_16740</name>
</gene>
<protein>
    <recommendedName>
        <fullName evidence="3">GAF domain-containing protein</fullName>
    </recommendedName>
</protein>
<reference evidence="2" key="1">
    <citation type="journal article" date="2019" name="Int. J. Syst. Evol. Microbiol.">
        <title>The Global Catalogue of Microorganisms (GCM) 10K type strain sequencing project: providing services to taxonomists for standard genome sequencing and annotation.</title>
        <authorList>
            <consortium name="The Broad Institute Genomics Platform"/>
            <consortium name="The Broad Institute Genome Sequencing Center for Infectious Disease"/>
            <person name="Wu L."/>
            <person name="Ma J."/>
        </authorList>
    </citation>
    <scope>NUCLEOTIDE SEQUENCE [LARGE SCALE GENOMIC DNA]</scope>
    <source>
        <strain evidence="2">KCTC 12861</strain>
    </source>
</reference>
<dbReference type="SUPFAM" id="SSF55781">
    <property type="entry name" value="GAF domain-like"/>
    <property type="match status" value="1"/>
</dbReference>
<name>A0ABQ3EAW7_9HYPH</name>
<evidence type="ECO:0000313" key="1">
    <source>
        <dbReference type="EMBL" id="GHB28806.1"/>
    </source>
</evidence>
<keyword evidence="2" id="KW-1185">Reference proteome</keyword>
<dbReference type="RefSeq" id="WP_209008942.1">
    <property type="nucleotide sequence ID" value="NZ_BMXE01000002.1"/>
</dbReference>
<dbReference type="Proteomes" id="UP000637980">
    <property type="component" value="Unassembled WGS sequence"/>
</dbReference>
<sequence>MIDYYEFVQVVAGSASLLDAARKAGVLFSRFPGYKLFTLTVTHPEGSHVVRLFSSAEGPYGMSGTKPIEKEGEWYERVFVEQKPFLGRTIADVRDYFPDHERIAEMGLGAVLNLPVLVLGEVIGTVNLLDADHAYTAADAEKSFVLAQALAPLFLKAREELAAV</sequence>
<comment type="caution">
    <text evidence="1">The sequence shown here is derived from an EMBL/GenBank/DDBJ whole genome shotgun (WGS) entry which is preliminary data.</text>
</comment>
<evidence type="ECO:0000313" key="2">
    <source>
        <dbReference type="Proteomes" id="UP000637980"/>
    </source>
</evidence>
<accession>A0ABQ3EAW7</accession>
<dbReference type="InterPro" id="IPR029016">
    <property type="entry name" value="GAF-like_dom_sf"/>
</dbReference>